<dbReference type="PANTHER" id="PTHR34404">
    <property type="entry name" value="REGULATORY PROTEIN, FMDB FAMILY"/>
    <property type="match status" value="1"/>
</dbReference>
<organism evidence="2 3">
    <name type="scientific">Natronincola peptidivorans</name>
    <dbReference type="NCBI Taxonomy" id="426128"/>
    <lineage>
        <taxon>Bacteria</taxon>
        <taxon>Bacillati</taxon>
        <taxon>Bacillota</taxon>
        <taxon>Clostridia</taxon>
        <taxon>Peptostreptococcales</taxon>
        <taxon>Natronincolaceae</taxon>
        <taxon>Natronincola</taxon>
    </lineage>
</organism>
<dbReference type="Gene3D" id="2.20.28.30">
    <property type="entry name" value="RNA polymerase ii, chain L"/>
    <property type="match status" value="1"/>
</dbReference>
<dbReference type="Proteomes" id="UP000199568">
    <property type="component" value="Unassembled WGS sequence"/>
</dbReference>
<protein>
    <submittedName>
        <fullName evidence="2">Putative regulatory protein, FmdB family</fullName>
    </submittedName>
</protein>
<dbReference type="Pfam" id="PF09723">
    <property type="entry name" value="Zn_ribbon_8"/>
    <property type="match status" value="1"/>
</dbReference>
<evidence type="ECO:0000313" key="2">
    <source>
        <dbReference type="EMBL" id="SES64121.1"/>
    </source>
</evidence>
<dbReference type="EMBL" id="FOHU01000001">
    <property type="protein sequence ID" value="SES64121.1"/>
    <property type="molecule type" value="Genomic_DNA"/>
</dbReference>
<name>A0A1H9Y5K0_9FIRM</name>
<accession>A0A1H9Y5K0</accession>
<dbReference type="SMART" id="SM00834">
    <property type="entry name" value="CxxC_CXXC_SSSS"/>
    <property type="match status" value="1"/>
</dbReference>
<dbReference type="OrthoDB" id="9813321at2"/>
<dbReference type="AlphaFoldDB" id="A0A1H9Y5K0"/>
<dbReference type="PANTHER" id="PTHR34404:SF3">
    <property type="entry name" value="REGULATORY PROTEIN, FMDB FAMILY"/>
    <property type="match status" value="1"/>
</dbReference>
<dbReference type="RefSeq" id="WP_090437689.1">
    <property type="nucleotide sequence ID" value="NZ_FOHU01000001.1"/>
</dbReference>
<gene>
    <name evidence="2" type="ORF">SAMN05660297_00047</name>
</gene>
<sequence length="64" mass="7022">MPVYEYRCKECNGQFEELRAMADMDKEIKCPHCGSEGAMRQISTFGVKSNTSDPPCKTPSCGAG</sequence>
<reference evidence="2 3" key="1">
    <citation type="submission" date="2016-10" db="EMBL/GenBank/DDBJ databases">
        <authorList>
            <person name="de Groot N.N."/>
        </authorList>
    </citation>
    <scope>NUCLEOTIDE SEQUENCE [LARGE SCALE GENOMIC DNA]</scope>
    <source>
        <strain evidence="2 3">DSM 18979</strain>
    </source>
</reference>
<evidence type="ECO:0000313" key="3">
    <source>
        <dbReference type="Proteomes" id="UP000199568"/>
    </source>
</evidence>
<feature type="domain" description="Putative regulatory protein FmdB zinc ribbon" evidence="1">
    <location>
        <begin position="1"/>
        <end position="43"/>
    </location>
</feature>
<keyword evidence="3" id="KW-1185">Reference proteome</keyword>
<dbReference type="InterPro" id="IPR013429">
    <property type="entry name" value="Regulatory_FmdB_Zinc_ribbon"/>
</dbReference>
<dbReference type="NCBIfam" id="TIGR02605">
    <property type="entry name" value="CxxC_CxxC_SSSS"/>
    <property type="match status" value="1"/>
</dbReference>
<proteinExistence type="predicted"/>
<evidence type="ECO:0000259" key="1">
    <source>
        <dbReference type="SMART" id="SM00834"/>
    </source>
</evidence>